<dbReference type="InterPro" id="IPR015943">
    <property type="entry name" value="WD40/YVTN_repeat-like_dom_sf"/>
</dbReference>
<dbReference type="eggNOG" id="COG2208">
    <property type="taxonomic scope" value="Bacteria"/>
</dbReference>
<keyword evidence="5" id="KW-1185">Reference proteome</keyword>
<dbReference type="InterPro" id="IPR011123">
    <property type="entry name" value="Y_Y_Y"/>
</dbReference>
<dbReference type="AlphaFoldDB" id="A1ZP10"/>
<organism evidence="4 5">
    <name type="scientific">Microscilla marina ATCC 23134</name>
    <dbReference type="NCBI Taxonomy" id="313606"/>
    <lineage>
        <taxon>Bacteria</taxon>
        <taxon>Pseudomonadati</taxon>
        <taxon>Bacteroidota</taxon>
        <taxon>Cytophagia</taxon>
        <taxon>Cytophagales</taxon>
        <taxon>Microscillaceae</taxon>
        <taxon>Microscilla</taxon>
    </lineage>
</organism>
<feature type="coiled-coil region" evidence="2">
    <location>
        <begin position="860"/>
        <end position="887"/>
    </location>
</feature>
<evidence type="ECO:0000256" key="1">
    <source>
        <dbReference type="ARBA" id="ARBA00022553"/>
    </source>
</evidence>
<dbReference type="InterPro" id="IPR013783">
    <property type="entry name" value="Ig-like_fold"/>
</dbReference>
<name>A1ZP10_MICM2</name>
<dbReference type="GO" id="GO:0000155">
    <property type="term" value="F:phosphorelay sensor kinase activity"/>
    <property type="evidence" value="ECO:0007669"/>
    <property type="project" value="TreeGrafter"/>
</dbReference>
<accession>A1ZP10</accession>
<feature type="domain" description="PPM-type phosphatase" evidence="3">
    <location>
        <begin position="914"/>
        <end position="1141"/>
    </location>
</feature>
<sequence>MKKLMLVFYLFGWVNYVSQAQQVPPDMLHKFDITKFTTKSGLSQNTIWYTIQDKQGFMWFATGDGLDRYDGKGFKYYTPQTSGLSSSYIREIYQAKNGIIWLGSSDTGLDRFDPKTNKFTNYPAKSTLAGTNVQSITEDQLGNLWVGTKNGLNRLTPAPNQPDSMLVQQYLPDSNKVNALSQKDVLSLCTRKDGSVWAGTTNGLNQIIMKPNGSVEFKHYFTQKNKRLGFVEAIYEDNQQRLWIGTSHDIGIFDPASRKFTSYTKGLKNNYLRCIIQDSKGIIWIGTDSGIYWFDDQRQAFIHFEDHIKGSQALYDTGVMSIWEDHAGNLWVGTIGNGAYMLNRTTQKFALYTLFLPNKTGKKTQVSCWHMVPGDSSTIWLRTLSDRLVNFNPKTDSVIEYKHRKNAPNSLSHPRVRSIYKDKDGRLWVGTVNGLDLFIPSKNHFKHYRLSNDRLNIIHHIIEGPQGRLLVNVNSKWLYQYNPVTDSFSKYLQLPRKKTRRRQINTITVTQDGTVWLGTLTGLVRLDSKNQTHTLYTESSGLKNNSVLDIYQSTDQQIWFTSYGGGLSKVVQKTEEQVEFRHYGKAQGLMNEFVYGIQEDAQGNLWMSHEKGISRFNLKTEKFTNYTITDGIQDGEFNQDSFGKRNNGQLFFGGTKGINAFHPKNIKPNPYIPPVVLTSFQLSNDSDEAAQAFDTNIGYRKKIVLNHEQAKGFSFEFAALSYANASNNQYKVKLEGYDKAWHNLNTRNFASYTNIPPGRYVFRVQGSNNDGVWNTKGLAIEIVILPAWWQTWWFKVGWISTVILLSLGFYRYRINSIKAQKRILEEKVVKRTKEVVAQKEEIHQQKEEIISRNAAITAQNEELYQQQEEIMAQRDAIEQQNNALSTQNRHIRQSIKSAKTIQEAILPFDVRMQQVLGEHFVIYRPRDVVSGDFYWLGEVNNKKVLAAIDCTGHGVPGAFMSMIGFTILNEIINAKQITDPGTILEKLRYYVRYALRQDETGGRNGMDVALITLEDVDDQHTKVAFAGAKRPLWYISQGDTELQKIKGSSISIGIIYDEERCINTKELMFKKGSLLYLCSDGFADQNNQERKKIGNQQLTKMLYQNHSLPLNTQKQILEETLDQHMVGTEQRDDILLIGLKT</sequence>
<dbReference type="PANTHER" id="PTHR43547:SF2">
    <property type="entry name" value="HYBRID SIGNAL TRANSDUCTION HISTIDINE KINASE C"/>
    <property type="match status" value="1"/>
</dbReference>
<dbReference type="Pfam" id="PF07228">
    <property type="entry name" value="SpoIIE"/>
    <property type="match status" value="1"/>
</dbReference>
<dbReference type="Gene3D" id="2.60.40.10">
    <property type="entry name" value="Immunoglobulins"/>
    <property type="match status" value="1"/>
</dbReference>
<dbReference type="EMBL" id="AAWS01000020">
    <property type="protein sequence ID" value="EAY27802.1"/>
    <property type="molecule type" value="Genomic_DNA"/>
</dbReference>
<gene>
    <name evidence="4" type="ORF">M23134_00243</name>
</gene>
<evidence type="ECO:0000313" key="5">
    <source>
        <dbReference type="Proteomes" id="UP000004095"/>
    </source>
</evidence>
<dbReference type="eggNOG" id="COG3292">
    <property type="taxonomic scope" value="Bacteria"/>
</dbReference>
<reference evidence="4 5" key="1">
    <citation type="submission" date="2007-01" db="EMBL/GenBank/DDBJ databases">
        <authorList>
            <person name="Haygood M."/>
            <person name="Podell S."/>
            <person name="Anderson C."/>
            <person name="Hopkinson B."/>
            <person name="Roe K."/>
            <person name="Barbeau K."/>
            <person name="Gaasterland T."/>
            <person name="Ferriera S."/>
            <person name="Johnson J."/>
            <person name="Kravitz S."/>
            <person name="Beeson K."/>
            <person name="Sutton G."/>
            <person name="Rogers Y.-H."/>
            <person name="Friedman R."/>
            <person name="Frazier M."/>
            <person name="Venter J.C."/>
        </authorList>
    </citation>
    <scope>NUCLEOTIDE SEQUENCE [LARGE SCALE GENOMIC DNA]</scope>
    <source>
        <strain evidence="4 5">ATCC 23134</strain>
    </source>
</reference>
<comment type="caution">
    <text evidence="4">The sequence shown here is derived from an EMBL/GenBank/DDBJ whole genome shotgun (WGS) entry which is preliminary data.</text>
</comment>
<dbReference type="Gene3D" id="3.60.40.10">
    <property type="entry name" value="PPM-type phosphatase domain"/>
    <property type="match status" value="1"/>
</dbReference>
<dbReference type="InterPro" id="IPR001932">
    <property type="entry name" value="PPM-type_phosphatase-like_dom"/>
</dbReference>
<proteinExistence type="predicted"/>
<dbReference type="SUPFAM" id="SSF63829">
    <property type="entry name" value="Calcium-dependent phosphotriesterase"/>
    <property type="match status" value="3"/>
</dbReference>
<dbReference type="PANTHER" id="PTHR43547">
    <property type="entry name" value="TWO-COMPONENT HISTIDINE KINASE"/>
    <property type="match status" value="1"/>
</dbReference>
<evidence type="ECO:0000313" key="4">
    <source>
        <dbReference type="EMBL" id="EAY27802.1"/>
    </source>
</evidence>
<dbReference type="Proteomes" id="UP000004095">
    <property type="component" value="Unassembled WGS sequence"/>
</dbReference>
<keyword evidence="1" id="KW-0597">Phosphoprotein</keyword>
<evidence type="ECO:0000256" key="2">
    <source>
        <dbReference type="SAM" id="Coils"/>
    </source>
</evidence>
<dbReference type="InterPro" id="IPR036457">
    <property type="entry name" value="PPM-type-like_dom_sf"/>
</dbReference>
<dbReference type="OrthoDB" id="9809670at2"/>
<dbReference type="SMART" id="SM00331">
    <property type="entry name" value="PP2C_SIG"/>
    <property type="match status" value="1"/>
</dbReference>
<dbReference type="Pfam" id="PF07494">
    <property type="entry name" value="Reg_prop"/>
    <property type="match status" value="7"/>
</dbReference>
<dbReference type="Pfam" id="PF07495">
    <property type="entry name" value="Y_Y_Y"/>
    <property type="match status" value="1"/>
</dbReference>
<keyword evidence="2" id="KW-0175">Coiled coil</keyword>
<dbReference type="RefSeq" id="WP_002698764.1">
    <property type="nucleotide sequence ID" value="NZ_AAWS01000020.1"/>
</dbReference>
<dbReference type="FunFam" id="2.60.40.10:FF:000791">
    <property type="entry name" value="Two-component system sensor histidine kinase/response regulator"/>
    <property type="match status" value="1"/>
</dbReference>
<dbReference type="InterPro" id="IPR011110">
    <property type="entry name" value="Reg_prop"/>
</dbReference>
<evidence type="ECO:0000259" key="3">
    <source>
        <dbReference type="SMART" id="SM00331"/>
    </source>
</evidence>
<protein>
    <submittedName>
        <fullName evidence="4">Ggdef domain protein, putative</fullName>
    </submittedName>
</protein>
<dbReference type="Gene3D" id="2.130.10.10">
    <property type="entry name" value="YVTN repeat-like/Quinoprotein amine dehydrogenase"/>
    <property type="match status" value="4"/>
</dbReference>